<keyword evidence="7" id="KW-1185">Reference proteome</keyword>
<reference evidence="8" key="2">
    <citation type="submission" date="2025-08" db="UniProtKB">
        <authorList>
            <consortium name="RefSeq"/>
        </authorList>
    </citation>
    <scope>IDENTIFICATION</scope>
    <source>
        <tissue evidence="8">Leaf</tissue>
    </source>
</reference>
<evidence type="ECO:0000256" key="3">
    <source>
        <dbReference type="ARBA" id="ARBA00022679"/>
    </source>
</evidence>
<keyword evidence="6" id="KW-0812">Transmembrane</keyword>
<evidence type="ECO:0000313" key="8">
    <source>
        <dbReference type="RefSeq" id="XP_021844906.2"/>
    </source>
</evidence>
<dbReference type="PANTHER" id="PTHR45719">
    <property type="entry name" value="GLYCOSYLTRANSFERASE"/>
    <property type="match status" value="1"/>
</dbReference>
<dbReference type="PANTHER" id="PTHR45719:SF9">
    <property type="entry name" value="CORE-2_I-BRANCHING BETA-1,6-N-ACETYLGLUCOSAMINYLTRANSFERASE FAMILY PROTEIN"/>
    <property type="match status" value="1"/>
</dbReference>
<protein>
    <submittedName>
        <fullName evidence="8">Beta-glucuronosyltransferase GlcAT14A-like</fullName>
    </submittedName>
</protein>
<keyword evidence="4 6" id="KW-0472">Membrane</keyword>
<name>A0A9R0I948_SPIOL</name>
<keyword evidence="5" id="KW-0325">Glycoprotein</keyword>
<evidence type="ECO:0000256" key="2">
    <source>
        <dbReference type="ARBA" id="ARBA00022676"/>
    </source>
</evidence>
<dbReference type="InterPro" id="IPR003406">
    <property type="entry name" value="Glyco_trans_14"/>
</dbReference>
<accession>A0A9R0I948</accession>
<proteinExistence type="predicted"/>
<dbReference type="GO" id="GO:0015020">
    <property type="term" value="F:glucuronosyltransferase activity"/>
    <property type="evidence" value="ECO:0007669"/>
    <property type="project" value="InterPro"/>
</dbReference>
<comment type="subcellular location">
    <subcellularLocation>
        <location evidence="1">Membrane</location>
        <topology evidence="1">Single-pass type II membrane protein</topology>
    </subcellularLocation>
</comment>
<dbReference type="KEGG" id="soe:110784769"/>
<dbReference type="GO" id="GO:0016020">
    <property type="term" value="C:membrane"/>
    <property type="evidence" value="ECO:0007669"/>
    <property type="project" value="UniProtKB-SubCell"/>
</dbReference>
<gene>
    <name evidence="8" type="primary">LOC110784769</name>
</gene>
<evidence type="ECO:0000256" key="5">
    <source>
        <dbReference type="ARBA" id="ARBA00023180"/>
    </source>
</evidence>
<keyword evidence="3" id="KW-0808">Transferase</keyword>
<dbReference type="GeneID" id="110784769"/>
<dbReference type="Pfam" id="PF02485">
    <property type="entry name" value="Branch"/>
    <property type="match status" value="1"/>
</dbReference>
<reference evidence="7" key="1">
    <citation type="journal article" date="2021" name="Nat. Commun.">
        <title>Genomic analyses provide insights into spinach domestication and the genetic basis of agronomic traits.</title>
        <authorList>
            <person name="Cai X."/>
            <person name="Sun X."/>
            <person name="Xu C."/>
            <person name="Sun H."/>
            <person name="Wang X."/>
            <person name="Ge C."/>
            <person name="Zhang Z."/>
            <person name="Wang Q."/>
            <person name="Fei Z."/>
            <person name="Jiao C."/>
            <person name="Wang Q."/>
        </authorList>
    </citation>
    <scope>NUCLEOTIDE SEQUENCE [LARGE SCALE GENOMIC DNA]</scope>
    <source>
        <strain evidence="7">cv. Varoflay</strain>
    </source>
</reference>
<evidence type="ECO:0000313" key="7">
    <source>
        <dbReference type="Proteomes" id="UP000813463"/>
    </source>
</evidence>
<dbReference type="Proteomes" id="UP000813463">
    <property type="component" value="Chromosome 4"/>
</dbReference>
<keyword evidence="6" id="KW-1133">Transmembrane helix</keyword>
<organism evidence="7 8">
    <name type="scientific">Spinacia oleracea</name>
    <name type="common">Spinach</name>
    <dbReference type="NCBI Taxonomy" id="3562"/>
    <lineage>
        <taxon>Eukaryota</taxon>
        <taxon>Viridiplantae</taxon>
        <taxon>Streptophyta</taxon>
        <taxon>Embryophyta</taxon>
        <taxon>Tracheophyta</taxon>
        <taxon>Spermatophyta</taxon>
        <taxon>Magnoliopsida</taxon>
        <taxon>eudicotyledons</taxon>
        <taxon>Gunneridae</taxon>
        <taxon>Pentapetalae</taxon>
        <taxon>Caryophyllales</taxon>
        <taxon>Chenopodiaceae</taxon>
        <taxon>Chenopodioideae</taxon>
        <taxon>Anserineae</taxon>
        <taxon>Spinacia</taxon>
    </lineage>
</organism>
<dbReference type="AlphaFoldDB" id="A0A9R0I948"/>
<evidence type="ECO:0000256" key="6">
    <source>
        <dbReference type="SAM" id="Phobius"/>
    </source>
</evidence>
<sequence>MATRKNVNTHSSRIFSDRKWIIPFFASLLISITFLLASIFGIYSPTVDEDASSKFDGMEDGISELTDYFVEDDIRRSLTLSGNSKNEPPRFAYLISGTKGDSQRIMRVLQAVYHPRNQYILHMDFEAPPRERLDLTMSVKSDPTFHQVENVRVMDKSNLVTYKGPTMIACTLQAIAILLRENSNWDWFINLSASDYPLLTQDDMLHVFSNLSRNLNFIEHMQMVAGWKLSQRARPIIVDPGLYLSKKSDLAVTSQRRSLPTAFKLFTGSAWLVVTRSFVEYCIWGWDNFPRTILMYFTNFISSPEGYFHTIICNIEEFRSTAIGHDLHYIAWDTPPKQHPRILSMKDFDKMVKSGALFARKFARNDPVLDKIDKELLGRSNRFAPGAWCIGNSSSGADPCLLRGSYSDFKPGPGAGRLEQLLNTLTSDEFRSKQCPSN</sequence>
<feature type="transmembrane region" description="Helical" evidence="6">
    <location>
        <begin position="20"/>
        <end position="43"/>
    </location>
</feature>
<evidence type="ECO:0000256" key="4">
    <source>
        <dbReference type="ARBA" id="ARBA00023136"/>
    </source>
</evidence>
<evidence type="ECO:0000256" key="1">
    <source>
        <dbReference type="ARBA" id="ARBA00004606"/>
    </source>
</evidence>
<dbReference type="InterPro" id="IPR044610">
    <property type="entry name" value="GLCAT14A/B/C"/>
</dbReference>
<keyword evidence="2" id="KW-0328">Glycosyltransferase</keyword>
<dbReference type="RefSeq" id="XP_021844906.2">
    <property type="nucleotide sequence ID" value="XM_021989214.2"/>
</dbReference>